<dbReference type="AlphaFoldDB" id="A0A9P8WDN1"/>
<evidence type="ECO:0000313" key="2">
    <source>
        <dbReference type="EMBL" id="KAH6896670.1"/>
    </source>
</evidence>
<evidence type="ECO:0000256" key="1">
    <source>
        <dbReference type="ARBA" id="ARBA00007865"/>
    </source>
</evidence>
<dbReference type="InterPro" id="IPR007325">
    <property type="entry name" value="KFase/CYL"/>
</dbReference>
<gene>
    <name evidence="2" type="ORF">B0T10DRAFT_544110</name>
</gene>
<dbReference type="GO" id="GO:0004061">
    <property type="term" value="F:arylformamidase activity"/>
    <property type="evidence" value="ECO:0007669"/>
    <property type="project" value="InterPro"/>
</dbReference>
<dbReference type="Pfam" id="PF04199">
    <property type="entry name" value="Cyclase"/>
    <property type="match status" value="1"/>
</dbReference>
<dbReference type="PANTHER" id="PTHR34861">
    <property type="match status" value="1"/>
</dbReference>
<accession>A0A9P8WDN1</accession>
<dbReference type="OrthoDB" id="5396at2759"/>
<dbReference type="Gene3D" id="3.50.30.50">
    <property type="entry name" value="Putative cyclase"/>
    <property type="match status" value="1"/>
</dbReference>
<dbReference type="SUPFAM" id="SSF102198">
    <property type="entry name" value="Putative cyclase"/>
    <property type="match status" value="1"/>
</dbReference>
<sequence>MHPKPSFDSLPLRKDGPHGNAWGLFGADDECGMLNLLTPEIVANAASEIRDGVRISTDWPLNRMSKPCFGRAPFTHTIKTKTPRAVNDDSLAFNTQSSSQWDGFRHYAYQKEKLWFNGKTIDDLLASSAIGTQAWVERGGIVGRGVLLDYAAWAQAKGLTPALFESTSITVSTLKEVAASQGTTFKQGDILFIRTGWVRGYNKLSDSECQALADKTSPPAIGVESSEETLRWLWDQGFSAAAGDQPSFEAWPCQNPDFWLHEWLLAGWGLPIGELFDLERLSEECKKRGRWSFFFSSMPLYVPGGVASPPNGVAIF</sequence>
<evidence type="ECO:0000313" key="3">
    <source>
        <dbReference type="Proteomes" id="UP000777438"/>
    </source>
</evidence>
<protein>
    <submittedName>
        <fullName evidence="2">Cyclase-domain-containing protein</fullName>
    </submittedName>
</protein>
<dbReference type="Proteomes" id="UP000777438">
    <property type="component" value="Unassembled WGS sequence"/>
</dbReference>
<dbReference type="PANTHER" id="PTHR34861:SF11">
    <property type="entry name" value="CYCLASE"/>
    <property type="match status" value="1"/>
</dbReference>
<proteinExistence type="inferred from homology"/>
<dbReference type="EMBL" id="JAGPYM010000003">
    <property type="protein sequence ID" value="KAH6896670.1"/>
    <property type="molecule type" value="Genomic_DNA"/>
</dbReference>
<name>A0A9P8WDN1_9HYPO</name>
<dbReference type="GO" id="GO:0019441">
    <property type="term" value="P:L-tryptophan catabolic process to kynurenine"/>
    <property type="evidence" value="ECO:0007669"/>
    <property type="project" value="InterPro"/>
</dbReference>
<comment type="similarity">
    <text evidence="1">Belongs to the Cyclase 1 superfamily.</text>
</comment>
<dbReference type="InterPro" id="IPR037175">
    <property type="entry name" value="KFase_sf"/>
</dbReference>
<organism evidence="2 3">
    <name type="scientific">Thelonectria olida</name>
    <dbReference type="NCBI Taxonomy" id="1576542"/>
    <lineage>
        <taxon>Eukaryota</taxon>
        <taxon>Fungi</taxon>
        <taxon>Dikarya</taxon>
        <taxon>Ascomycota</taxon>
        <taxon>Pezizomycotina</taxon>
        <taxon>Sordariomycetes</taxon>
        <taxon>Hypocreomycetidae</taxon>
        <taxon>Hypocreales</taxon>
        <taxon>Nectriaceae</taxon>
        <taxon>Thelonectria</taxon>
    </lineage>
</organism>
<keyword evidence="3" id="KW-1185">Reference proteome</keyword>
<comment type="caution">
    <text evidence="2">The sequence shown here is derived from an EMBL/GenBank/DDBJ whole genome shotgun (WGS) entry which is preliminary data.</text>
</comment>
<reference evidence="2 3" key="1">
    <citation type="journal article" date="2021" name="Nat. Commun.">
        <title>Genetic determinants of endophytism in the Arabidopsis root mycobiome.</title>
        <authorList>
            <person name="Mesny F."/>
            <person name="Miyauchi S."/>
            <person name="Thiergart T."/>
            <person name="Pickel B."/>
            <person name="Atanasova L."/>
            <person name="Karlsson M."/>
            <person name="Huettel B."/>
            <person name="Barry K.W."/>
            <person name="Haridas S."/>
            <person name="Chen C."/>
            <person name="Bauer D."/>
            <person name="Andreopoulos W."/>
            <person name="Pangilinan J."/>
            <person name="LaButti K."/>
            <person name="Riley R."/>
            <person name="Lipzen A."/>
            <person name="Clum A."/>
            <person name="Drula E."/>
            <person name="Henrissat B."/>
            <person name="Kohler A."/>
            <person name="Grigoriev I.V."/>
            <person name="Martin F.M."/>
            <person name="Hacquard S."/>
        </authorList>
    </citation>
    <scope>NUCLEOTIDE SEQUENCE [LARGE SCALE GENOMIC DNA]</scope>
    <source>
        <strain evidence="2 3">MPI-CAGE-CH-0241</strain>
    </source>
</reference>